<accession>A0ABP6S763</accession>
<keyword evidence="3" id="KW-1185">Reference proteome</keyword>
<feature type="chain" id="PRO_5045475499" description="Secreted protein" evidence="1">
    <location>
        <begin position="29"/>
        <end position="112"/>
    </location>
</feature>
<evidence type="ECO:0000313" key="3">
    <source>
        <dbReference type="Proteomes" id="UP001499990"/>
    </source>
</evidence>
<feature type="signal peptide" evidence="1">
    <location>
        <begin position="1"/>
        <end position="28"/>
    </location>
</feature>
<protein>
    <recommendedName>
        <fullName evidence="4">Secreted protein</fullName>
    </recommendedName>
</protein>
<sequence length="112" mass="12628">MRATHRRAAALLTPAILVTALVPTAARAGSAPPPPEYRADCRTSVEGSRAVAYCHNPYPGIDRVRLHVECARWWDIDMDGAPVDVRPADTVRLTDRCWKEIRTVWVSHEWRV</sequence>
<dbReference type="EMBL" id="BAAAYL010000001">
    <property type="protein sequence ID" value="GAA3369693.1"/>
    <property type="molecule type" value="Genomic_DNA"/>
</dbReference>
<name>A0ABP6S763_9ACTN</name>
<dbReference type="Proteomes" id="UP001499990">
    <property type="component" value="Unassembled WGS sequence"/>
</dbReference>
<proteinExistence type="predicted"/>
<evidence type="ECO:0000256" key="1">
    <source>
        <dbReference type="SAM" id="SignalP"/>
    </source>
</evidence>
<evidence type="ECO:0008006" key="4">
    <source>
        <dbReference type="Google" id="ProtNLM"/>
    </source>
</evidence>
<evidence type="ECO:0000313" key="2">
    <source>
        <dbReference type="EMBL" id="GAA3369693.1"/>
    </source>
</evidence>
<reference evidence="3" key="1">
    <citation type="journal article" date="2019" name="Int. J. Syst. Evol. Microbiol.">
        <title>The Global Catalogue of Microorganisms (GCM) 10K type strain sequencing project: providing services to taxonomists for standard genome sequencing and annotation.</title>
        <authorList>
            <consortium name="The Broad Institute Genomics Platform"/>
            <consortium name="The Broad Institute Genome Sequencing Center for Infectious Disease"/>
            <person name="Wu L."/>
            <person name="Ma J."/>
        </authorList>
    </citation>
    <scope>NUCLEOTIDE SEQUENCE [LARGE SCALE GENOMIC DNA]</scope>
    <source>
        <strain evidence="3">JCM 9651</strain>
    </source>
</reference>
<keyword evidence="1" id="KW-0732">Signal</keyword>
<dbReference type="RefSeq" id="WP_345035207.1">
    <property type="nucleotide sequence ID" value="NZ_BAAAYL010000001.1"/>
</dbReference>
<gene>
    <name evidence="2" type="ORF">GCM10020367_13410</name>
</gene>
<organism evidence="2 3">
    <name type="scientific">Streptomyces sannanensis</name>
    <dbReference type="NCBI Taxonomy" id="285536"/>
    <lineage>
        <taxon>Bacteria</taxon>
        <taxon>Bacillati</taxon>
        <taxon>Actinomycetota</taxon>
        <taxon>Actinomycetes</taxon>
        <taxon>Kitasatosporales</taxon>
        <taxon>Streptomycetaceae</taxon>
        <taxon>Streptomyces</taxon>
    </lineage>
</organism>
<comment type="caution">
    <text evidence="2">The sequence shown here is derived from an EMBL/GenBank/DDBJ whole genome shotgun (WGS) entry which is preliminary data.</text>
</comment>